<reference evidence="3 4" key="1">
    <citation type="submission" date="2019-07" db="EMBL/GenBank/DDBJ databases">
        <title>Whole genome shotgun sequence of Acetobacter oeni NBRC 105207.</title>
        <authorList>
            <person name="Hosoyama A."/>
            <person name="Uohara A."/>
            <person name="Ohji S."/>
            <person name="Ichikawa N."/>
        </authorList>
    </citation>
    <scope>NUCLEOTIDE SEQUENCE [LARGE SCALE GENOMIC DNA]</scope>
    <source>
        <strain evidence="3 4">NBRC 105207</strain>
    </source>
</reference>
<protein>
    <submittedName>
        <fullName evidence="3">Uncharacterized protein</fullName>
    </submittedName>
</protein>
<name>A0A511XJI3_9PROT</name>
<comment type="caution">
    <text evidence="3">The sequence shown here is derived from an EMBL/GenBank/DDBJ whole genome shotgun (WGS) entry which is preliminary data.</text>
</comment>
<feature type="transmembrane region" description="Helical" evidence="2">
    <location>
        <begin position="12"/>
        <end position="37"/>
    </location>
</feature>
<feature type="region of interest" description="Disordered" evidence="1">
    <location>
        <begin position="72"/>
        <end position="94"/>
    </location>
</feature>
<proteinExistence type="predicted"/>
<organism evidence="3 4">
    <name type="scientific">Acetobacter oeni</name>
    <dbReference type="NCBI Taxonomy" id="304077"/>
    <lineage>
        <taxon>Bacteria</taxon>
        <taxon>Pseudomonadati</taxon>
        <taxon>Pseudomonadota</taxon>
        <taxon>Alphaproteobacteria</taxon>
        <taxon>Acetobacterales</taxon>
        <taxon>Acetobacteraceae</taxon>
        <taxon>Acetobacter</taxon>
    </lineage>
</organism>
<evidence type="ECO:0000256" key="2">
    <source>
        <dbReference type="SAM" id="Phobius"/>
    </source>
</evidence>
<sequence length="94" mass="10973">MAGKGGMEMEWQALISLTVFLFLSFILPFIIAMIIVVRDIRDDGHAERDARFRKVILRQPIQFMLRAELADEETRQSEDKKHGAADPMRYHQRV</sequence>
<keyword evidence="2" id="KW-1133">Transmembrane helix</keyword>
<keyword evidence="4" id="KW-1185">Reference proteome</keyword>
<keyword evidence="2" id="KW-0812">Transmembrane</keyword>
<evidence type="ECO:0000313" key="3">
    <source>
        <dbReference type="EMBL" id="GEN63081.1"/>
    </source>
</evidence>
<dbReference type="Proteomes" id="UP000321746">
    <property type="component" value="Unassembled WGS sequence"/>
</dbReference>
<evidence type="ECO:0000256" key="1">
    <source>
        <dbReference type="SAM" id="MobiDB-lite"/>
    </source>
</evidence>
<gene>
    <name evidence="3" type="ORF">AOE01nite_13050</name>
</gene>
<dbReference type="EMBL" id="BJYG01000016">
    <property type="protein sequence ID" value="GEN63081.1"/>
    <property type="molecule type" value="Genomic_DNA"/>
</dbReference>
<feature type="compositionally biased region" description="Basic and acidic residues" evidence="1">
    <location>
        <begin position="72"/>
        <end position="84"/>
    </location>
</feature>
<dbReference type="AlphaFoldDB" id="A0A511XJI3"/>
<evidence type="ECO:0000313" key="4">
    <source>
        <dbReference type="Proteomes" id="UP000321746"/>
    </source>
</evidence>
<accession>A0A511XJI3</accession>
<keyword evidence="2" id="KW-0472">Membrane</keyword>